<protein>
    <submittedName>
        <fullName evidence="2">Uncharacterized protein</fullName>
    </submittedName>
</protein>
<feature type="region of interest" description="Disordered" evidence="1">
    <location>
        <begin position="1"/>
        <end position="30"/>
    </location>
</feature>
<keyword evidence="3" id="KW-1185">Reference proteome</keyword>
<name>A0ABQ9HVN8_9NEOP</name>
<comment type="caution">
    <text evidence="2">The sequence shown here is derived from an EMBL/GenBank/DDBJ whole genome shotgun (WGS) entry which is preliminary data.</text>
</comment>
<evidence type="ECO:0000313" key="3">
    <source>
        <dbReference type="Proteomes" id="UP001159363"/>
    </source>
</evidence>
<organism evidence="2 3">
    <name type="scientific">Dryococelus australis</name>
    <dbReference type="NCBI Taxonomy" id="614101"/>
    <lineage>
        <taxon>Eukaryota</taxon>
        <taxon>Metazoa</taxon>
        <taxon>Ecdysozoa</taxon>
        <taxon>Arthropoda</taxon>
        <taxon>Hexapoda</taxon>
        <taxon>Insecta</taxon>
        <taxon>Pterygota</taxon>
        <taxon>Neoptera</taxon>
        <taxon>Polyneoptera</taxon>
        <taxon>Phasmatodea</taxon>
        <taxon>Verophasmatodea</taxon>
        <taxon>Anareolatae</taxon>
        <taxon>Phasmatidae</taxon>
        <taxon>Eurycanthinae</taxon>
        <taxon>Dryococelus</taxon>
    </lineage>
</organism>
<dbReference type="EMBL" id="JARBHB010000003">
    <property type="protein sequence ID" value="KAJ8888449.1"/>
    <property type="molecule type" value="Genomic_DNA"/>
</dbReference>
<feature type="compositionally biased region" description="Polar residues" evidence="1">
    <location>
        <begin position="135"/>
        <end position="146"/>
    </location>
</feature>
<accession>A0ABQ9HVN8</accession>
<feature type="compositionally biased region" description="Low complexity" evidence="1">
    <location>
        <begin position="10"/>
        <end position="30"/>
    </location>
</feature>
<gene>
    <name evidence="2" type="ORF">PR048_007939</name>
</gene>
<evidence type="ECO:0000256" key="1">
    <source>
        <dbReference type="SAM" id="MobiDB-lite"/>
    </source>
</evidence>
<proteinExistence type="predicted"/>
<reference evidence="2 3" key="1">
    <citation type="submission" date="2023-02" db="EMBL/GenBank/DDBJ databases">
        <title>LHISI_Scaffold_Assembly.</title>
        <authorList>
            <person name="Stuart O.P."/>
            <person name="Cleave R."/>
            <person name="Magrath M.J.L."/>
            <person name="Mikheyev A.S."/>
        </authorList>
    </citation>
    <scope>NUCLEOTIDE SEQUENCE [LARGE SCALE GENOMIC DNA]</scope>
    <source>
        <strain evidence="2">Daus_M_001</strain>
        <tissue evidence="2">Leg muscle</tissue>
    </source>
</reference>
<dbReference type="Proteomes" id="UP001159363">
    <property type="component" value="Chromosome 3"/>
</dbReference>
<evidence type="ECO:0000313" key="2">
    <source>
        <dbReference type="EMBL" id="KAJ8888449.1"/>
    </source>
</evidence>
<feature type="region of interest" description="Disordered" evidence="1">
    <location>
        <begin position="122"/>
        <end position="158"/>
    </location>
</feature>
<sequence length="707" mass="76591">MTRIAESCKSVSRNSTSNRSASISADSTSRSGPLVVNLRVTLVLPTSADSYVSVCDPRVNTSYRSHHSSCVPQASAGAFRFLNAFGCRIQLSGTWTPKQRDNIDRQQAGCFICPHPASVQRRSHRGCVRPPSADQPDTASGITGSGRSPRENPATSNIVRHNSHVRKSGSDLALDGKRALNPLRHCDLLLNDSSLSTHRYSPASYLAITATEAPEIGVQTRVDRDNLGSTLPSSLVSINSVTIHTSAPAIKFAASSRRGEVMLATREVLSFWSKCSGSKRYVAVTGCGFAVGRMARGGGEGSEKPRDIALRSAVRLVDRVFAGSRIEAHYRLQDCVPVQCFTCRGDESVDAYVSVAPSAPNAFRPQAEAPVDLPSRWHGVWNNYGHQKLYNTWQHFVRGQSVCLCRDEAIKITSRGATAAAKRKKLTSSASISVSLETSAEATKSRALGVQCNSLDSHSARPGIDSRPSHPDFGFPWFSEITPGECWDGSQTKAMADSFPILAQSIFLCNLHLNGGDEAAYLANTSCTRQQNGFTSQQKGNLFQHTTSIQSRRTGFDSRRSAPPPLPDLRAWESCRTMPLVGGFSRGSSVSPALAFRCCSIPCFTLIGSQELDAKEPHNFTPSTLWLLGYISRSNFNLKLLEVERTCLGKEGGGGWVDVGGSRVQRREWTPSVCRPPLSRLSDERRSPVAGAILCVALSSSRPGMLL</sequence>